<reference evidence="1 2" key="1">
    <citation type="submission" date="2023-03" db="EMBL/GenBank/DDBJ databases">
        <title>WGS of Gossypium arboreum.</title>
        <authorList>
            <person name="Yu D."/>
        </authorList>
    </citation>
    <scope>NUCLEOTIDE SEQUENCE [LARGE SCALE GENOMIC DNA]</scope>
    <source>
        <tissue evidence="1">Leaf</tissue>
    </source>
</reference>
<name>A0ABR0R5Y5_GOSAR</name>
<accession>A0ABR0R5Y5</accession>
<evidence type="ECO:0000313" key="2">
    <source>
        <dbReference type="Proteomes" id="UP001358586"/>
    </source>
</evidence>
<dbReference type="Proteomes" id="UP001358586">
    <property type="component" value="Chromosome 1"/>
</dbReference>
<protein>
    <submittedName>
        <fullName evidence="1">Uncharacterized protein</fullName>
    </submittedName>
</protein>
<dbReference type="EMBL" id="JARKNE010000001">
    <property type="protein sequence ID" value="KAK5847018.1"/>
    <property type="molecule type" value="Genomic_DNA"/>
</dbReference>
<proteinExistence type="predicted"/>
<keyword evidence="2" id="KW-1185">Reference proteome</keyword>
<evidence type="ECO:0000313" key="1">
    <source>
        <dbReference type="EMBL" id="KAK5847018.1"/>
    </source>
</evidence>
<organism evidence="1 2">
    <name type="scientific">Gossypium arboreum</name>
    <name type="common">Tree cotton</name>
    <name type="synonym">Gossypium nanking</name>
    <dbReference type="NCBI Taxonomy" id="29729"/>
    <lineage>
        <taxon>Eukaryota</taxon>
        <taxon>Viridiplantae</taxon>
        <taxon>Streptophyta</taxon>
        <taxon>Embryophyta</taxon>
        <taxon>Tracheophyta</taxon>
        <taxon>Spermatophyta</taxon>
        <taxon>Magnoliopsida</taxon>
        <taxon>eudicotyledons</taxon>
        <taxon>Gunneridae</taxon>
        <taxon>Pentapetalae</taxon>
        <taxon>rosids</taxon>
        <taxon>malvids</taxon>
        <taxon>Malvales</taxon>
        <taxon>Malvaceae</taxon>
        <taxon>Malvoideae</taxon>
        <taxon>Gossypium</taxon>
    </lineage>
</organism>
<sequence length="141" mass="15233">MESFNVVVNDDGTREDRKDKVVELSPAWPIEVVVASSIENVLDKHVAKAHEVEIVNLVDDSNEDVELPQPSSRLATHAVISQPLPPDLIFSNAGGLLSHLFSPSPSPLQPATCWLLTTGFRVVAAYLPVPNGNGNFSTPLK</sequence>
<comment type="caution">
    <text evidence="1">The sequence shown here is derived from an EMBL/GenBank/DDBJ whole genome shotgun (WGS) entry which is preliminary data.</text>
</comment>
<gene>
    <name evidence="1" type="ORF">PVK06_003319</name>
</gene>